<comment type="caution">
    <text evidence="2">The sequence shown here is derived from an EMBL/GenBank/DDBJ whole genome shotgun (WGS) entry which is preliminary data.</text>
</comment>
<feature type="domain" description="FecR protein" evidence="1">
    <location>
        <begin position="2"/>
        <end position="60"/>
    </location>
</feature>
<dbReference type="EMBL" id="JABTTY010000002">
    <property type="protein sequence ID" value="MBE7525819.1"/>
    <property type="molecule type" value="Genomic_DNA"/>
</dbReference>
<sequence length="100" mass="11591">MLRLDQKTSITFPQLQEEKGTSLLDLLEGAIHIITRTPRPFKIRTPFANASVEGTEFLSVLKRILQKLLYMKVRYRLAMNLEVCFLTTMRQLLHKRTSAA</sequence>
<evidence type="ECO:0000313" key="3">
    <source>
        <dbReference type="Proteomes" id="UP000710385"/>
    </source>
</evidence>
<reference evidence="2" key="1">
    <citation type="submission" date="2020-05" db="EMBL/GenBank/DDBJ databases">
        <title>High-Quality Genomes of Partial-Nitritation/Anammox System by Hierarchical Clustering Based Hybrid Assembly.</title>
        <authorList>
            <person name="Liu L."/>
            <person name="Wang Y."/>
            <person name="Che Y."/>
            <person name="Chen Y."/>
            <person name="Xia Y."/>
            <person name="Luo R."/>
            <person name="Cheng S.H."/>
            <person name="Zheng C."/>
            <person name="Zhang T."/>
        </authorList>
    </citation>
    <scope>NUCLEOTIDE SEQUENCE</scope>
    <source>
        <strain evidence="2">H1_PAT1</strain>
    </source>
</reference>
<protein>
    <submittedName>
        <fullName evidence="2">FecR domain-containing protein</fullName>
    </submittedName>
</protein>
<evidence type="ECO:0000313" key="2">
    <source>
        <dbReference type="EMBL" id="MBE7525819.1"/>
    </source>
</evidence>
<proteinExistence type="predicted"/>
<dbReference type="InterPro" id="IPR006860">
    <property type="entry name" value="FecR"/>
</dbReference>
<dbReference type="AlphaFoldDB" id="A0A928Y757"/>
<gene>
    <name evidence="2" type="ORF">HS096_05900</name>
</gene>
<evidence type="ECO:0000259" key="1">
    <source>
        <dbReference type="Pfam" id="PF04773"/>
    </source>
</evidence>
<accession>A0A928Y757</accession>
<name>A0A928Y757_UNCKA</name>
<dbReference type="Proteomes" id="UP000710385">
    <property type="component" value="Unassembled WGS sequence"/>
</dbReference>
<organism evidence="2 3">
    <name type="scientific">candidate division WWE3 bacterium</name>
    <dbReference type="NCBI Taxonomy" id="2053526"/>
    <lineage>
        <taxon>Bacteria</taxon>
        <taxon>Katanobacteria</taxon>
    </lineage>
</organism>
<dbReference type="Pfam" id="PF04773">
    <property type="entry name" value="FecR"/>
    <property type="match status" value="1"/>
</dbReference>